<feature type="transmembrane region" description="Helical" evidence="8">
    <location>
        <begin position="208"/>
        <end position="226"/>
    </location>
</feature>
<evidence type="ECO:0000256" key="4">
    <source>
        <dbReference type="ARBA" id="ARBA00022692"/>
    </source>
</evidence>
<comment type="caution">
    <text evidence="9">The sequence shown here is derived from an EMBL/GenBank/DDBJ whole genome shotgun (WGS) entry which is preliminary data.</text>
</comment>
<keyword evidence="6 8" id="KW-0472">Membrane</keyword>
<sequence length="323" mass="36129">MSTEFPTMSAPASFAVPHGSISQNILLDSSIRDWVVLPLLIIMILAGLLRHYLSLVLKSSSVKNLPKIEQRVKSTLTRSSRLRSGAGGYLSKQKYEARIRYWTDDTTGYLKEEMQWVEEETQRQQEEKEKGAGDNGDDDMPDPMAMMGPMKGQFAFMIQNMVLMQGIGFFFSGYVLVKVPIPLTNGFKMMFQRGLDLKTLETSYVSSVSWYFLVMFGLRAFFKLVIEGDGNVQKQHMEAAMVQNQLGNTFSAGGPQKKFEAEKFLKGEIESLEMAKVKNTLDDADTRLLGKKYSKKIVGGNEPGFDIFGTAATSTGKKKVKSN</sequence>
<feature type="compositionally biased region" description="Basic and acidic residues" evidence="7">
    <location>
        <begin position="117"/>
        <end position="132"/>
    </location>
</feature>
<name>A0AAD3CVJ5_9STRA</name>
<evidence type="ECO:0000256" key="5">
    <source>
        <dbReference type="ARBA" id="ARBA00022989"/>
    </source>
</evidence>
<evidence type="ECO:0000256" key="2">
    <source>
        <dbReference type="ARBA" id="ARBA00005376"/>
    </source>
</evidence>
<feature type="transmembrane region" description="Helical" evidence="8">
    <location>
        <begin position="154"/>
        <end position="177"/>
    </location>
</feature>
<dbReference type="PANTHER" id="PTHR13116">
    <property type="entry name" value="ER MEMBRANE PROTEIN COMPLEX SUBUNIT 3"/>
    <property type="match status" value="1"/>
</dbReference>
<organism evidence="9 10">
    <name type="scientific">Chaetoceros tenuissimus</name>
    <dbReference type="NCBI Taxonomy" id="426638"/>
    <lineage>
        <taxon>Eukaryota</taxon>
        <taxon>Sar</taxon>
        <taxon>Stramenopiles</taxon>
        <taxon>Ochrophyta</taxon>
        <taxon>Bacillariophyta</taxon>
        <taxon>Coscinodiscophyceae</taxon>
        <taxon>Chaetocerotophycidae</taxon>
        <taxon>Chaetocerotales</taxon>
        <taxon>Chaetocerotaceae</taxon>
        <taxon>Chaetoceros</taxon>
    </lineage>
</organism>
<evidence type="ECO:0000256" key="6">
    <source>
        <dbReference type="ARBA" id="ARBA00023136"/>
    </source>
</evidence>
<evidence type="ECO:0000256" key="8">
    <source>
        <dbReference type="SAM" id="Phobius"/>
    </source>
</evidence>
<evidence type="ECO:0000313" key="9">
    <source>
        <dbReference type="EMBL" id="GFH51936.1"/>
    </source>
</evidence>
<dbReference type="Proteomes" id="UP001054902">
    <property type="component" value="Unassembled WGS sequence"/>
</dbReference>
<evidence type="ECO:0000256" key="1">
    <source>
        <dbReference type="ARBA" id="ARBA00004141"/>
    </source>
</evidence>
<gene>
    <name evidence="9" type="ORF">CTEN210_08412</name>
</gene>
<dbReference type="InterPro" id="IPR008568">
    <property type="entry name" value="EMC3"/>
</dbReference>
<keyword evidence="4 8" id="KW-0812">Transmembrane</keyword>
<keyword evidence="5 8" id="KW-1133">Transmembrane helix</keyword>
<accession>A0AAD3CVJ5</accession>
<comment type="similarity">
    <text evidence="2">Belongs to the EMC3 family.</text>
</comment>
<dbReference type="AlphaFoldDB" id="A0AAD3CVJ5"/>
<feature type="region of interest" description="Disordered" evidence="7">
    <location>
        <begin position="117"/>
        <end position="141"/>
    </location>
</feature>
<feature type="transmembrane region" description="Helical" evidence="8">
    <location>
        <begin position="34"/>
        <end position="53"/>
    </location>
</feature>
<protein>
    <recommendedName>
        <fullName evidence="3">ER membrane protein complex subunit 3</fullName>
    </recommendedName>
</protein>
<evidence type="ECO:0000256" key="3">
    <source>
        <dbReference type="ARBA" id="ARBA00020822"/>
    </source>
</evidence>
<dbReference type="InterPro" id="IPR002809">
    <property type="entry name" value="EMC3/TMCO1"/>
</dbReference>
<evidence type="ECO:0000313" key="10">
    <source>
        <dbReference type="Proteomes" id="UP001054902"/>
    </source>
</evidence>
<dbReference type="SMART" id="SM01415">
    <property type="entry name" value="DUF106"/>
    <property type="match status" value="1"/>
</dbReference>
<reference evidence="9 10" key="1">
    <citation type="journal article" date="2021" name="Sci. Rep.">
        <title>The genome of the diatom Chaetoceros tenuissimus carries an ancient integrated fragment of an extant virus.</title>
        <authorList>
            <person name="Hongo Y."/>
            <person name="Kimura K."/>
            <person name="Takaki Y."/>
            <person name="Yoshida Y."/>
            <person name="Baba S."/>
            <person name="Kobayashi G."/>
            <person name="Nagasaki K."/>
            <person name="Hano T."/>
            <person name="Tomaru Y."/>
        </authorList>
    </citation>
    <scope>NUCLEOTIDE SEQUENCE [LARGE SCALE GENOMIC DNA]</scope>
    <source>
        <strain evidence="9 10">NIES-3715</strain>
    </source>
</reference>
<dbReference type="Pfam" id="PF01956">
    <property type="entry name" value="EMC3_TMCO1"/>
    <property type="match status" value="1"/>
</dbReference>
<proteinExistence type="inferred from homology"/>
<keyword evidence="10" id="KW-1185">Reference proteome</keyword>
<comment type="subcellular location">
    <subcellularLocation>
        <location evidence="1">Membrane</location>
        <topology evidence="1">Multi-pass membrane protein</topology>
    </subcellularLocation>
</comment>
<dbReference type="EMBL" id="BLLK01000045">
    <property type="protein sequence ID" value="GFH51936.1"/>
    <property type="molecule type" value="Genomic_DNA"/>
</dbReference>
<dbReference type="GO" id="GO:0034975">
    <property type="term" value="P:protein folding in endoplasmic reticulum"/>
    <property type="evidence" value="ECO:0007669"/>
    <property type="project" value="TreeGrafter"/>
</dbReference>
<dbReference type="PANTHER" id="PTHR13116:SF5">
    <property type="entry name" value="ER MEMBRANE PROTEIN COMPLEX SUBUNIT 3"/>
    <property type="match status" value="1"/>
</dbReference>
<dbReference type="GO" id="GO:0072546">
    <property type="term" value="C:EMC complex"/>
    <property type="evidence" value="ECO:0007669"/>
    <property type="project" value="TreeGrafter"/>
</dbReference>
<evidence type="ECO:0000256" key="7">
    <source>
        <dbReference type="SAM" id="MobiDB-lite"/>
    </source>
</evidence>